<dbReference type="PANTHER" id="PTHR30106">
    <property type="entry name" value="INNER MEMBRANE PROTEIN YEIH-RELATED"/>
    <property type="match status" value="1"/>
</dbReference>
<name>A0A1I4NIF3_9BACI</name>
<evidence type="ECO:0000256" key="3">
    <source>
        <dbReference type="ARBA" id="ARBA00022475"/>
    </source>
</evidence>
<dbReference type="STRING" id="266892.SAMN04488054_11832"/>
<dbReference type="InterPro" id="IPR018383">
    <property type="entry name" value="UPF0324_pro"/>
</dbReference>
<feature type="transmembrane region" description="Helical" evidence="7">
    <location>
        <begin position="293"/>
        <end position="313"/>
    </location>
</feature>
<feature type="transmembrane region" description="Helical" evidence="7">
    <location>
        <begin position="139"/>
        <end position="158"/>
    </location>
</feature>
<keyword evidence="6 7" id="KW-0472">Membrane</keyword>
<sequence>MISGQRLPYKAERVSAEQKEKMLGLYQGILLTFILAMLADSLANLPFFSILGVMIIAIMLGMTWKASMNVPVHAAAGITFSSKYILRAGIVLLGVRLNLVNIMEMGVSILIIDAFVIAGTLGFIIYIGKLLHIDKGLTLLIGVGTAICGAAAIVAATPVLKGTSKENAPLAVACIAILGTVGAIGYIVVYPFLGIDNETYGILVGSTLHELAHVVAAAVPGGDAGSESAVVVKLGRVLMLVPAVLVLSAIYNRSTGEKTSIKDIPFPWFILGFLGMSVLNTIGVFSIGIQDFLTSSSVYLMAMGMAGLGLSMNIQDFQKAGLRPVLLGVLGSIFIVLLGIALLILV</sequence>
<dbReference type="PANTHER" id="PTHR30106:SF2">
    <property type="entry name" value="UPF0324 INNER MEMBRANE PROTEIN YEIH"/>
    <property type="match status" value="1"/>
</dbReference>
<evidence type="ECO:0000313" key="8">
    <source>
        <dbReference type="EMBL" id="SFM15294.1"/>
    </source>
</evidence>
<reference evidence="8 9" key="1">
    <citation type="submission" date="2016-10" db="EMBL/GenBank/DDBJ databases">
        <authorList>
            <person name="de Groot N.N."/>
        </authorList>
    </citation>
    <scope>NUCLEOTIDE SEQUENCE [LARGE SCALE GENOMIC DNA]</scope>
    <source>
        <strain evidence="8 9">CGMCC 1.6134</strain>
    </source>
</reference>
<feature type="transmembrane region" description="Helical" evidence="7">
    <location>
        <begin position="45"/>
        <end position="64"/>
    </location>
</feature>
<feature type="transmembrane region" description="Helical" evidence="7">
    <location>
        <begin position="325"/>
        <end position="345"/>
    </location>
</feature>
<evidence type="ECO:0000256" key="7">
    <source>
        <dbReference type="SAM" id="Phobius"/>
    </source>
</evidence>
<evidence type="ECO:0000256" key="6">
    <source>
        <dbReference type="ARBA" id="ARBA00023136"/>
    </source>
</evidence>
<accession>A0A1I4NIF3</accession>
<dbReference type="Proteomes" id="UP000199668">
    <property type="component" value="Unassembled WGS sequence"/>
</dbReference>
<evidence type="ECO:0000256" key="1">
    <source>
        <dbReference type="ARBA" id="ARBA00004651"/>
    </source>
</evidence>
<evidence type="ECO:0000313" key="9">
    <source>
        <dbReference type="Proteomes" id="UP000199668"/>
    </source>
</evidence>
<evidence type="ECO:0000256" key="5">
    <source>
        <dbReference type="ARBA" id="ARBA00022989"/>
    </source>
</evidence>
<dbReference type="EMBL" id="FOTY01000018">
    <property type="protein sequence ID" value="SFM15294.1"/>
    <property type="molecule type" value="Genomic_DNA"/>
</dbReference>
<feature type="transmembrane region" description="Helical" evidence="7">
    <location>
        <begin position="264"/>
        <end position="287"/>
    </location>
</feature>
<proteinExistence type="inferred from homology"/>
<keyword evidence="4 7" id="KW-0812">Transmembrane</keyword>
<dbReference type="GO" id="GO:0005886">
    <property type="term" value="C:plasma membrane"/>
    <property type="evidence" value="ECO:0007669"/>
    <property type="project" value="UniProtKB-SubCell"/>
</dbReference>
<dbReference type="Pfam" id="PF03601">
    <property type="entry name" value="Cons_hypoth698"/>
    <property type="match status" value="1"/>
</dbReference>
<keyword evidence="5 7" id="KW-1133">Transmembrane helix</keyword>
<organism evidence="8 9">
    <name type="scientific">Salibacterium qingdaonense</name>
    <dbReference type="NCBI Taxonomy" id="266892"/>
    <lineage>
        <taxon>Bacteria</taxon>
        <taxon>Bacillati</taxon>
        <taxon>Bacillota</taxon>
        <taxon>Bacilli</taxon>
        <taxon>Bacillales</taxon>
        <taxon>Bacillaceae</taxon>
    </lineage>
</organism>
<evidence type="ECO:0000256" key="2">
    <source>
        <dbReference type="ARBA" id="ARBA00007977"/>
    </source>
</evidence>
<comment type="subcellular location">
    <subcellularLocation>
        <location evidence="1">Cell membrane</location>
        <topology evidence="1">Multi-pass membrane protein</topology>
    </subcellularLocation>
</comment>
<keyword evidence="9" id="KW-1185">Reference proteome</keyword>
<keyword evidence="3" id="KW-1003">Cell membrane</keyword>
<feature type="transmembrane region" description="Helical" evidence="7">
    <location>
        <begin position="170"/>
        <end position="193"/>
    </location>
</feature>
<evidence type="ECO:0000256" key="4">
    <source>
        <dbReference type="ARBA" id="ARBA00022692"/>
    </source>
</evidence>
<feature type="transmembrane region" description="Helical" evidence="7">
    <location>
        <begin position="109"/>
        <end position="127"/>
    </location>
</feature>
<protein>
    <submittedName>
        <fullName evidence="8">Conserved hypothetical integral membrane protein</fullName>
    </submittedName>
</protein>
<comment type="similarity">
    <text evidence="2">Belongs to the UPF0324 family.</text>
</comment>
<gene>
    <name evidence="8" type="ORF">SAMN04488054_11832</name>
</gene>
<dbReference type="AlphaFoldDB" id="A0A1I4NIF3"/>
<feature type="transmembrane region" description="Helical" evidence="7">
    <location>
        <begin position="234"/>
        <end position="252"/>
    </location>
</feature>